<dbReference type="SUPFAM" id="SSF81296">
    <property type="entry name" value="E set domains"/>
    <property type="match status" value="1"/>
</dbReference>
<dbReference type="InterPro" id="IPR013783">
    <property type="entry name" value="Ig-like_fold"/>
</dbReference>
<name>A0A427YVY2_9TREE</name>
<organism evidence="4 5">
    <name type="scientific">Saitozyma podzolica</name>
    <dbReference type="NCBI Taxonomy" id="1890683"/>
    <lineage>
        <taxon>Eukaryota</taxon>
        <taxon>Fungi</taxon>
        <taxon>Dikarya</taxon>
        <taxon>Basidiomycota</taxon>
        <taxon>Agaricomycotina</taxon>
        <taxon>Tremellomycetes</taxon>
        <taxon>Tremellales</taxon>
        <taxon>Trimorphomycetaceae</taxon>
        <taxon>Saitozyma</taxon>
    </lineage>
</organism>
<comment type="caution">
    <text evidence="4">The sequence shown here is derived from an EMBL/GenBank/DDBJ whole genome shotgun (WGS) entry which is preliminary data.</text>
</comment>
<dbReference type="PANTHER" id="PTHR32208">
    <property type="entry name" value="SECRETED PROTEIN-RELATED"/>
    <property type="match status" value="1"/>
</dbReference>
<reference evidence="4 5" key="1">
    <citation type="submission" date="2018-11" db="EMBL/GenBank/DDBJ databases">
        <title>Genome sequence of Saitozyma podzolica DSM 27192.</title>
        <authorList>
            <person name="Aliyu H."/>
            <person name="Gorte O."/>
            <person name="Ochsenreither K."/>
        </authorList>
    </citation>
    <scope>NUCLEOTIDE SEQUENCE [LARGE SCALE GENOMIC DNA]</scope>
    <source>
        <strain evidence="4 5">DSM 27192</strain>
    </source>
</reference>
<dbReference type="InterPro" id="IPR014756">
    <property type="entry name" value="Ig_E-set"/>
</dbReference>
<evidence type="ECO:0008006" key="6">
    <source>
        <dbReference type="Google" id="ProtNLM"/>
    </source>
</evidence>
<evidence type="ECO:0000259" key="2">
    <source>
        <dbReference type="Pfam" id="PF07250"/>
    </source>
</evidence>
<dbReference type="PANTHER" id="PTHR32208:SF96">
    <property type="entry name" value="GLYOXAL OXIDASE"/>
    <property type="match status" value="1"/>
</dbReference>
<dbReference type="STRING" id="1890683.A0A427YVY2"/>
<dbReference type="InterPro" id="IPR037293">
    <property type="entry name" value="Gal_Oxidase_central_sf"/>
</dbReference>
<keyword evidence="1" id="KW-0732">Signal</keyword>
<evidence type="ECO:0000313" key="5">
    <source>
        <dbReference type="Proteomes" id="UP000279259"/>
    </source>
</evidence>
<feature type="domain" description="Galactose oxidase-like Early set" evidence="3">
    <location>
        <begin position="241"/>
        <end position="348"/>
    </location>
</feature>
<dbReference type="OrthoDB" id="2019572at2759"/>
<dbReference type="InterPro" id="IPR015202">
    <property type="entry name" value="GO-like_E_set"/>
</dbReference>
<dbReference type="SUPFAM" id="SSF50965">
    <property type="entry name" value="Galactose oxidase, central domain"/>
    <property type="match status" value="1"/>
</dbReference>
<gene>
    <name evidence="4" type="ORF">EHS25_000380</name>
</gene>
<dbReference type="Gene3D" id="2.130.10.80">
    <property type="entry name" value="Galactose oxidase/kelch, beta-propeller"/>
    <property type="match status" value="1"/>
</dbReference>
<evidence type="ECO:0000259" key="3">
    <source>
        <dbReference type="Pfam" id="PF09118"/>
    </source>
</evidence>
<evidence type="ECO:0000256" key="1">
    <source>
        <dbReference type="ARBA" id="ARBA00022729"/>
    </source>
</evidence>
<dbReference type="Proteomes" id="UP000279259">
    <property type="component" value="Unassembled WGS sequence"/>
</dbReference>
<dbReference type="AlphaFoldDB" id="A0A427YVY2"/>
<dbReference type="Gene3D" id="2.60.40.10">
    <property type="entry name" value="Immunoglobulins"/>
    <property type="match status" value="1"/>
</dbReference>
<dbReference type="InterPro" id="IPR011043">
    <property type="entry name" value="Gal_Oxase/kelch_b-propeller"/>
</dbReference>
<dbReference type="Pfam" id="PF09118">
    <property type="entry name" value="GO-like_E_set"/>
    <property type="match status" value="1"/>
</dbReference>
<accession>A0A427YVY2</accession>
<proteinExistence type="predicted"/>
<feature type="domain" description="Glyoxal oxidase N-terminal" evidence="2">
    <location>
        <begin position="4"/>
        <end position="235"/>
    </location>
</feature>
<dbReference type="Pfam" id="PF07250">
    <property type="entry name" value="Glyoxal_oxid_N"/>
    <property type="match status" value="1"/>
</dbReference>
<keyword evidence="5" id="KW-1185">Reference proteome</keyword>
<evidence type="ECO:0000313" key="4">
    <source>
        <dbReference type="EMBL" id="RSH95293.1"/>
    </source>
</evidence>
<dbReference type="InterPro" id="IPR009880">
    <property type="entry name" value="Glyoxal_oxidase_N"/>
</dbReference>
<dbReference type="CDD" id="cd02851">
    <property type="entry name" value="E_set_GO_C"/>
    <property type="match status" value="1"/>
</dbReference>
<protein>
    <recommendedName>
        <fullName evidence="6">Galactose oxidase-like Early set domain-containing protein</fullName>
    </recommendedName>
</protein>
<sequence>MPVNLFPLTWLLPSGNLFIQAEFQAEIFDYKNMIEYKIADIPHSVRVYPASGGTAVFPMTPQNNWTATIIFCGGTNLNADQWTTIWNIAGYAADNSCVRISPDVDLTWYDDDPLETGRSMGQFINLPDGRLFFVNGAGTGTAGYGNDSWAIGQSYADNPQYQAWYFDPTKPAGSRWAKAATSTIPRMYHSSATLLPDGTVFISGSNPNADYVSKTTEPTYKYFTQYQVEIFHPDYADRAKPNPSGMPTTLSYGGDYFNVSLSLTDMFNDTLNINKTKAVVIRTGFSTHSMNMGQRHIELETSFTTNNDGSAILHVAQMPPNAAILAPGPALFFIVVDGVPSNASWITVGNGKIGQQTMNARSTLPQSTISAQLVAQNGGSFVVAGQSSGAGVTWDTYWTRLGAVVGTLMTLASMTMAAA</sequence>
<dbReference type="EMBL" id="RSCD01000001">
    <property type="protein sequence ID" value="RSH95293.1"/>
    <property type="molecule type" value="Genomic_DNA"/>
</dbReference>